<evidence type="ECO:0000313" key="4">
    <source>
        <dbReference type="Proteomes" id="UP001166293"/>
    </source>
</evidence>
<dbReference type="RefSeq" id="WP_217776558.1">
    <property type="nucleotide sequence ID" value="NZ_JAHRWL010000001.1"/>
</dbReference>
<dbReference type="SMART" id="SM00100">
    <property type="entry name" value="cNMP"/>
    <property type="match status" value="1"/>
</dbReference>
<reference evidence="3" key="1">
    <citation type="submission" date="2021-06" db="EMBL/GenBank/DDBJ databases">
        <title>Thalassococcus sp. CAU 1522 isolated from sea sand, Republic of Korea.</title>
        <authorList>
            <person name="Kim W."/>
        </authorList>
    </citation>
    <scope>NUCLEOTIDE SEQUENCE</scope>
    <source>
        <strain evidence="3">CAU 1522</strain>
    </source>
</reference>
<dbReference type="CDD" id="cd00038">
    <property type="entry name" value="CAP_ED"/>
    <property type="match status" value="1"/>
</dbReference>
<dbReference type="PANTHER" id="PTHR24567:SF74">
    <property type="entry name" value="HTH-TYPE TRANSCRIPTIONAL REGULATOR ARCR"/>
    <property type="match status" value="1"/>
</dbReference>
<dbReference type="Pfam" id="PF00027">
    <property type="entry name" value="cNMP_binding"/>
    <property type="match status" value="1"/>
</dbReference>
<protein>
    <submittedName>
        <fullName evidence="3">Crp/Fnr family transcriptional regulator</fullName>
    </submittedName>
</protein>
<sequence>MTPSDRKEFEGAALFRNLSPEVRDCLAKKAVVRDYPRGSTIGLQGDEACSLKLILSGWVKLYRVASNGEEAILETLDRGQSFDELAALDGAESSSSAEALTDVRLLHLDLQAICQCDRARSEIHAVVLRAAAAHLHKLTNQVEQLKIRTTTDRLVGFLAELSATHQDADEIELPYGKVALAGKLGMKPESLSRAFAKLKSIGIVSDLRRVIIADRKAFHAYRQQAGF</sequence>
<dbReference type="InterPro" id="IPR012318">
    <property type="entry name" value="HTH_CRP"/>
</dbReference>
<dbReference type="InterPro" id="IPR050397">
    <property type="entry name" value="Env_Response_Regulators"/>
</dbReference>
<dbReference type="EMBL" id="JAHRWL010000001">
    <property type="protein sequence ID" value="MBV2358705.1"/>
    <property type="molecule type" value="Genomic_DNA"/>
</dbReference>
<evidence type="ECO:0000259" key="1">
    <source>
        <dbReference type="PROSITE" id="PS50042"/>
    </source>
</evidence>
<evidence type="ECO:0000313" key="3">
    <source>
        <dbReference type="EMBL" id="MBV2358705.1"/>
    </source>
</evidence>
<feature type="domain" description="HTH crp-type" evidence="2">
    <location>
        <begin position="148"/>
        <end position="216"/>
    </location>
</feature>
<dbReference type="Proteomes" id="UP001166293">
    <property type="component" value="Unassembled WGS sequence"/>
</dbReference>
<accession>A0ABS6N3V7</accession>
<gene>
    <name evidence="3" type="ORF">KUH32_02885</name>
</gene>
<organism evidence="3 4">
    <name type="scientific">Thalassococcus arenae</name>
    <dbReference type="NCBI Taxonomy" id="2851652"/>
    <lineage>
        <taxon>Bacteria</taxon>
        <taxon>Pseudomonadati</taxon>
        <taxon>Pseudomonadota</taxon>
        <taxon>Alphaproteobacteria</taxon>
        <taxon>Rhodobacterales</taxon>
        <taxon>Roseobacteraceae</taxon>
        <taxon>Thalassococcus</taxon>
    </lineage>
</organism>
<feature type="domain" description="Cyclic nucleotide-binding" evidence="1">
    <location>
        <begin position="14"/>
        <end position="109"/>
    </location>
</feature>
<dbReference type="Pfam" id="PF13545">
    <property type="entry name" value="HTH_Crp_2"/>
    <property type="match status" value="1"/>
</dbReference>
<dbReference type="PROSITE" id="PS50042">
    <property type="entry name" value="CNMP_BINDING_3"/>
    <property type="match status" value="1"/>
</dbReference>
<proteinExistence type="predicted"/>
<comment type="caution">
    <text evidence="3">The sequence shown here is derived from an EMBL/GenBank/DDBJ whole genome shotgun (WGS) entry which is preliminary data.</text>
</comment>
<evidence type="ECO:0000259" key="2">
    <source>
        <dbReference type="PROSITE" id="PS51063"/>
    </source>
</evidence>
<name>A0ABS6N3V7_9RHOB</name>
<keyword evidence="4" id="KW-1185">Reference proteome</keyword>
<dbReference type="PROSITE" id="PS51063">
    <property type="entry name" value="HTH_CRP_2"/>
    <property type="match status" value="1"/>
</dbReference>
<dbReference type="PANTHER" id="PTHR24567">
    <property type="entry name" value="CRP FAMILY TRANSCRIPTIONAL REGULATORY PROTEIN"/>
    <property type="match status" value="1"/>
</dbReference>
<dbReference type="InterPro" id="IPR000595">
    <property type="entry name" value="cNMP-bd_dom"/>
</dbReference>